<proteinExistence type="predicted"/>
<organism evidence="1 2">
    <name type="scientific">Pholiota conissans</name>
    <dbReference type="NCBI Taxonomy" id="109636"/>
    <lineage>
        <taxon>Eukaryota</taxon>
        <taxon>Fungi</taxon>
        <taxon>Dikarya</taxon>
        <taxon>Basidiomycota</taxon>
        <taxon>Agaricomycotina</taxon>
        <taxon>Agaricomycetes</taxon>
        <taxon>Agaricomycetidae</taxon>
        <taxon>Agaricales</taxon>
        <taxon>Agaricineae</taxon>
        <taxon>Strophariaceae</taxon>
        <taxon>Pholiota</taxon>
    </lineage>
</organism>
<dbReference type="AlphaFoldDB" id="A0A9P6CWM9"/>
<evidence type="ECO:0000313" key="1">
    <source>
        <dbReference type="EMBL" id="KAF9482047.1"/>
    </source>
</evidence>
<sequence>MSPAHLSLTLILASPFQSRAWLRFPSLFQDDSPLPLFHPPPHTYLHIYDTCTLQATYFASSARSVDSIITQEESGLTNPRRCRRSNDASQDLIYHKLQVCRVPTIPHFAHNLEEQVGSSTHRRRVGGRK</sequence>
<reference evidence="1" key="1">
    <citation type="submission" date="2020-11" db="EMBL/GenBank/DDBJ databases">
        <authorList>
            <consortium name="DOE Joint Genome Institute"/>
            <person name="Ahrendt S."/>
            <person name="Riley R."/>
            <person name="Andreopoulos W."/>
            <person name="Labutti K."/>
            <person name="Pangilinan J."/>
            <person name="Ruiz-Duenas F.J."/>
            <person name="Barrasa J.M."/>
            <person name="Sanchez-Garcia M."/>
            <person name="Camarero S."/>
            <person name="Miyauchi S."/>
            <person name="Serrano A."/>
            <person name="Linde D."/>
            <person name="Babiker R."/>
            <person name="Drula E."/>
            <person name="Ayuso-Fernandez I."/>
            <person name="Pacheco R."/>
            <person name="Padilla G."/>
            <person name="Ferreira P."/>
            <person name="Barriuso J."/>
            <person name="Kellner H."/>
            <person name="Castanera R."/>
            <person name="Alfaro M."/>
            <person name="Ramirez L."/>
            <person name="Pisabarro A.G."/>
            <person name="Kuo A."/>
            <person name="Tritt A."/>
            <person name="Lipzen A."/>
            <person name="He G."/>
            <person name="Yan M."/>
            <person name="Ng V."/>
            <person name="Cullen D."/>
            <person name="Martin F."/>
            <person name="Rosso M.-N."/>
            <person name="Henrissat B."/>
            <person name="Hibbett D."/>
            <person name="Martinez A.T."/>
            <person name="Grigoriev I.V."/>
        </authorList>
    </citation>
    <scope>NUCLEOTIDE SEQUENCE</scope>
    <source>
        <strain evidence="1">CIRM-BRFM 674</strain>
    </source>
</reference>
<gene>
    <name evidence="1" type="ORF">BDN70DRAFT_480305</name>
</gene>
<evidence type="ECO:0000313" key="2">
    <source>
        <dbReference type="Proteomes" id="UP000807469"/>
    </source>
</evidence>
<dbReference type="EMBL" id="MU155170">
    <property type="protein sequence ID" value="KAF9482047.1"/>
    <property type="molecule type" value="Genomic_DNA"/>
</dbReference>
<dbReference type="Proteomes" id="UP000807469">
    <property type="component" value="Unassembled WGS sequence"/>
</dbReference>
<comment type="caution">
    <text evidence="1">The sequence shown here is derived from an EMBL/GenBank/DDBJ whole genome shotgun (WGS) entry which is preliminary data.</text>
</comment>
<keyword evidence="2" id="KW-1185">Reference proteome</keyword>
<protein>
    <submittedName>
        <fullName evidence="1">Uncharacterized protein</fullName>
    </submittedName>
</protein>
<name>A0A9P6CWM9_9AGAR</name>
<accession>A0A9P6CWM9</accession>